<evidence type="ECO:0008006" key="2">
    <source>
        <dbReference type="Google" id="ProtNLM"/>
    </source>
</evidence>
<sequence length="107" mass="13084">MHDLNESEYEPFLANRALAYYQDCILYANEMNRRFEISNRLQYHYLLNTIRKRKRFAKWIKPTQIDDLRIVMKYYSISREKAEEYLTILTDQEIIILRKKMNKGGVK</sequence>
<organism evidence="1">
    <name type="scientific">marine metagenome</name>
    <dbReference type="NCBI Taxonomy" id="408172"/>
    <lineage>
        <taxon>unclassified sequences</taxon>
        <taxon>metagenomes</taxon>
        <taxon>ecological metagenomes</taxon>
    </lineage>
</organism>
<dbReference type="GO" id="GO:0006260">
    <property type="term" value="P:DNA replication"/>
    <property type="evidence" value="ECO:0007669"/>
    <property type="project" value="InterPro"/>
</dbReference>
<name>A0A383A6G8_9ZZZZ</name>
<dbReference type="EMBL" id="UINC01189468">
    <property type="protein sequence ID" value="SVE03169.1"/>
    <property type="molecule type" value="Genomic_DNA"/>
</dbReference>
<dbReference type="Pfam" id="PF16790">
    <property type="entry name" value="Phage_clamp_A"/>
    <property type="match status" value="1"/>
</dbReference>
<reference evidence="1" key="1">
    <citation type="submission" date="2018-05" db="EMBL/GenBank/DDBJ databases">
        <authorList>
            <person name="Lanie J.A."/>
            <person name="Ng W.-L."/>
            <person name="Kazmierczak K.M."/>
            <person name="Andrzejewski T.M."/>
            <person name="Davidsen T.M."/>
            <person name="Wayne K.J."/>
            <person name="Tettelin H."/>
            <person name="Glass J.I."/>
            <person name="Rusch D."/>
            <person name="Podicherti R."/>
            <person name="Tsui H.-C.T."/>
            <person name="Winkler M.E."/>
        </authorList>
    </citation>
    <scope>NUCLEOTIDE SEQUENCE</scope>
</reference>
<dbReference type="Gene3D" id="1.20.272.50">
    <property type="entry name" value="Bacteriophage clamp loader A subunit, A' domain"/>
    <property type="match status" value="1"/>
</dbReference>
<dbReference type="GO" id="GO:0003677">
    <property type="term" value="F:DNA binding"/>
    <property type="evidence" value="ECO:0007669"/>
    <property type="project" value="InterPro"/>
</dbReference>
<accession>A0A383A6G8</accession>
<dbReference type="InterPro" id="IPR031868">
    <property type="entry name" value="Phage_clamp_gp62"/>
</dbReference>
<proteinExistence type="predicted"/>
<dbReference type="AlphaFoldDB" id="A0A383A6G8"/>
<protein>
    <recommendedName>
        <fullName evidence="2">DNA polymerase</fullName>
    </recommendedName>
</protein>
<evidence type="ECO:0000313" key="1">
    <source>
        <dbReference type="EMBL" id="SVE03169.1"/>
    </source>
</evidence>
<gene>
    <name evidence="1" type="ORF">METZ01_LOCUS456023</name>
</gene>